<dbReference type="RefSeq" id="WP_379750473.1">
    <property type="nucleotide sequence ID" value="NZ_JBHTCP010000048.1"/>
</dbReference>
<dbReference type="EMBL" id="JBHTCP010000048">
    <property type="protein sequence ID" value="MFC7372909.1"/>
    <property type="molecule type" value="Genomic_DNA"/>
</dbReference>
<keyword evidence="2" id="KW-1185">Reference proteome</keyword>
<sequence>METNRNVTLIIFPDAVPELFISTLKRYPERSNVALCVPEWTMEHTLDQEGFHQIFVFSFQDGMQYTDWISKAITKVIIYETSFIGCCMAIDMVRSCYTLPVVVLKSDSRYLSRIYKDLGADFVIHNKNGNIQYLLTS</sequence>
<organism evidence="1 2">
    <name type="scientific">Fictibacillus iocasae</name>
    <dbReference type="NCBI Taxonomy" id="2715437"/>
    <lineage>
        <taxon>Bacteria</taxon>
        <taxon>Bacillati</taxon>
        <taxon>Bacillota</taxon>
        <taxon>Bacilli</taxon>
        <taxon>Bacillales</taxon>
        <taxon>Fictibacillaceae</taxon>
        <taxon>Fictibacillus</taxon>
    </lineage>
</organism>
<dbReference type="Proteomes" id="UP001596549">
    <property type="component" value="Unassembled WGS sequence"/>
</dbReference>
<name>A0ABW2NY27_9BACL</name>
<protein>
    <submittedName>
        <fullName evidence="1">Uncharacterized protein</fullName>
    </submittedName>
</protein>
<comment type="caution">
    <text evidence="1">The sequence shown here is derived from an EMBL/GenBank/DDBJ whole genome shotgun (WGS) entry which is preliminary data.</text>
</comment>
<evidence type="ECO:0000313" key="1">
    <source>
        <dbReference type="EMBL" id="MFC7372909.1"/>
    </source>
</evidence>
<evidence type="ECO:0000313" key="2">
    <source>
        <dbReference type="Proteomes" id="UP001596549"/>
    </source>
</evidence>
<accession>A0ABW2NY27</accession>
<gene>
    <name evidence="1" type="ORF">ACFQPF_14730</name>
</gene>
<reference evidence="2" key="1">
    <citation type="journal article" date="2019" name="Int. J. Syst. Evol. Microbiol.">
        <title>The Global Catalogue of Microorganisms (GCM) 10K type strain sequencing project: providing services to taxonomists for standard genome sequencing and annotation.</title>
        <authorList>
            <consortium name="The Broad Institute Genomics Platform"/>
            <consortium name="The Broad Institute Genome Sequencing Center for Infectious Disease"/>
            <person name="Wu L."/>
            <person name="Ma J."/>
        </authorList>
    </citation>
    <scope>NUCLEOTIDE SEQUENCE [LARGE SCALE GENOMIC DNA]</scope>
    <source>
        <strain evidence="2">NBRC 106396</strain>
    </source>
</reference>
<proteinExistence type="predicted"/>